<accession>K0KJH1</accession>
<dbReference type="GO" id="GO:0005576">
    <property type="term" value="C:extracellular region"/>
    <property type="evidence" value="ECO:0007669"/>
    <property type="project" value="UniProtKB-SubCell"/>
</dbReference>
<dbReference type="GO" id="GO:0009251">
    <property type="term" value="P:glucan catabolic process"/>
    <property type="evidence" value="ECO:0007669"/>
    <property type="project" value="TreeGrafter"/>
</dbReference>
<evidence type="ECO:0000256" key="3">
    <source>
        <dbReference type="ARBA" id="ARBA00022525"/>
    </source>
</evidence>
<keyword evidence="14" id="KW-1185">Reference proteome</keyword>
<name>K0KJH1_WICCF</name>
<comment type="catalytic activity">
    <reaction evidence="8">
        <text>Successive hydrolysis of beta-D-glucose units from the non-reducing ends of (1-&gt;3)-beta-D-glucans, releasing alpha-glucose.</text>
        <dbReference type="EC" id="3.2.1.58"/>
    </reaction>
</comment>
<dbReference type="InterPro" id="IPR018087">
    <property type="entry name" value="Glyco_hydro_5_CS"/>
</dbReference>
<dbReference type="HOGENOM" id="CLU_004624_0_1_1"/>
<keyword evidence="5 10" id="KW-0378">Hydrolase</keyword>
<evidence type="ECO:0000256" key="5">
    <source>
        <dbReference type="ARBA" id="ARBA00022801"/>
    </source>
</evidence>
<dbReference type="Proteomes" id="UP000009328">
    <property type="component" value="Unassembled WGS sequence"/>
</dbReference>
<comment type="similarity">
    <text evidence="2 10">Belongs to the glycosyl hydrolase 5 (cellulase A) family.</text>
</comment>
<evidence type="ECO:0000256" key="8">
    <source>
        <dbReference type="ARBA" id="ARBA00036824"/>
    </source>
</evidence>
<evidence type="ECO:0000256" key="4">
    <source>
        <dbReference type="ARBA" id="ARBA00022729"/>
    </source>
</evidence>
<comment type="caution">
    <text evidence="13">The sequence shown here is derived from an EMBL/GenBank/DDBJ whole genome shotgun (WGS) entry which is preliminary data.</text>
</comment>
<dbReference type="PANTHER" id="PTHR31297:SF1">
    <property type="entry name" value="GLUCAN 1,3-BETA-GLUCOSIDASE I_II-RELATED"/>
    <property type="match status" value="1"/>
</dbReference>
<evidence type="ECO:0000313" key="14">
    <source>
        <dbReference type="Proteomes" id="UP000009328"/>
    </source>
</evidence>
<proteinExistence type="inferred from homology"/>
<dbReference type="EC" id="3.2.1.58" evidence="9"/>
<dbReference type="GO" id="GO:0071555">
    <property type="term" value="P:cell wall organization"/>
    <property type="evidence" value="ECO:0007669"/>
    <property type="project" value="UniProtKB-KW"/>
</dbReference>
<evidence type="ECO:0000256" key="7">
    <source>
        <dbReference type="ARBA" id="ARBA00023316"/>
    </source>
</evidence>
<evidence type="ECO:0000313" key="13">
    <source>
        <dbReference type="EMBL" id="CCH45400.1"/>
    </source>
</evidence>
<keyword evidence="3" id="KW-0964">Secreted</keyword>
<sequence>MLLNTLILSVISLQLCSAFHIKRNLNGSDDSIWDYDDEDKKIQGVTFGGWFVLEPYITPSLFEQFGDDETEIPVDEYTFTQQLGKEEAQKQLDEHWATWYTEKDFKDAKNFGLNLIRLPIGYWAFGLLDDDPYVQGQEKYLDKAIEWAKENDLKVWVDLHGLPGSQNGFDNSGKRGNVTWQDEEENIKLSYKTLSYIFGKYGVENYTDTVIGIEIANEPFGPKLNITELYEFYYNNYYDFRVEQESRNTFVIHDAFELIGYWNHHLNNDYPNVSKPFINDELHDKGLSKNYFHDIVVDHHHYEVFSVEAVKESPNTRAQNIRNLGEGIAKEQEYHPSIVGEWSGAITDCAKWLNGVGTGARYDDTFNETQLIRANSVNGTQESLFKFKDEKKSCENVTYYEDFSDEHKEHIRHYIEIQLITYENTNAGWIFWNYKTETAIEWDFKKLVEKDLFPHPFDDYKYFYKNGTQISESAASSTTNSFSLFTITLIALVVSFIIG</sequence>
<dbReference type="FunCoup" id="K0KJH1">
    <property type="interactions" value="56"/>
</dbReference>
<protein>
    <recommendedName>
        <fullName evidence="9">glucan 1,3-beta-glucosidase</fullName>
        <ecNumber evidence="9">3.2.1.58</ecNumber>
    </recommendedName>
</protein>
<feature type="chain" id="PRO_5003837677" description="glucan 1,3-beta-glucosidase" evidence="11">
    <location>
        <begin position="19"/>
        <end position="499"/>
    </location>
</feature>
<dbReference type="STRING" id="1206466.K0KJH1"/>
<dbReference type="AlphaFoldDB" id="K0KJH1"/>
<evidence type="ECO:0000256" key="9">
    <source>
        <dbReference type="ARBA" id="ARBA00038929"/>
    </source>
</evidence>
<reference evidence="13 14" key="1">
    <citation type="journal article" date="2012" name="Eukaryot. Cell">
        <title>Draft genome sequence of Wickerhamomyces ciferrii NRRL Y-1031 F-60-10.</title>
        <authorList>
            <person name="Schneider J."/>
            <person name="Andrea H."/>
            <person name="Blom J."/>
            <person name="Jaenicke S."/>
            <person name="Ruckert C."/>
            <person name="Schorsch C."/>
            <person name="Szczepanowski R."/>
            <person name="Farwick M."/>
            <person name="Goesmann A."/>
            <person name="Puhler A."/>
            <person name="Schaffer S."/>
            <person name="Tauch A."/>
            <person name="Kohler T."/>
            <person name="Brinkrolf K."/>
        </authorList>
    </citation>
    <scope>NUCLEOTIDE SEQUENCE [LARGE SCALE GENOMIC DNA]</scope>
    <source>
        <strain evidence="14">ATCC 14091 / BCRC 22168 / CBS 111 / JCM 3599 / NBRC 0793 / NRRL Y-1031 F-60-10</strain>
    </source>
</reference>
<evidence type="ECO:0000256" key="2">
    <source>
        <dbReference type="ARBA" id="ARBA00005641"/>
    </source>
</evidence>
<dbReference type="InParanoid" id="K0KJH1"/>
<dbReference type="InterPro" id="IPR050386">
    <property type="entry name" value="Glycosyl_hydrolase_5"/>
</dbReference>
<keyword evidence="4 11" id="KW-0732">Signal</keyword>
<dbReference type="GO" id="GO:0009986">
    <property type="term" value="C:cell surface"/>
    <property type="evidence" value="ECO:0007669"/>
    <property type="project" value="TreeGrafter"/>
</dbReference>
<keyword evidence="6 10" id="KW-0326">Glycosidase</keyword>
<dbReference type="GO" id="GO:0004338">
    <property type="term" value="F:glucan exo-1,3-beta-glucosidase activity"/>
    <property type="evidence" value="ECO:0007669"/>
    <property type="project" value="UniProtKB-EC"/>
</dbReference>
<organism evidence="13 14">
    <name type="scientific">Wickerhamomyces ciferrii (strain ATCC 14091 / BCRC 22168 / CBS 111 / JCM 3599 / NBRC 0793 / NRRL Y-1031 F-60-10)</name>
    <name type="common">Yeast</name>
    <name type="synonym">Pichia ciferrii</name>
    <dbReference type="NCBI Taxonomy" id="1206466"/>
    <lineage>
        <taxon>Eukaryota</taxon>
        <taxon>Fungi</taxon>
        <taxon>Dikarya</taxon>
        <taxon>Ascomycota</taxon>
        <taxon>Saccharomycotina</taxon>
        <taxon>Saccharomycetes</taxon>
        <taxon>Phaffomycetales</taxon>
        <taxon>Wickerhamomycetaceae</taxon>
        <taxon>Wickerhamomyces</taxon>
    </lineage>
</organism>
<evidence type="ECO:0000256" key="6">
    <source>
        <dbReference type="ARBA" id="ARBA00023295"/>
    </source>
</evidence>
<dbReference type="eggNOG" id="ENOG502QW42">
    <property type="taxonomic scope" value="Eukaryota"/>
</dbReference>
<feature type="domain" description="Glycoside hydrolase family 5" evidence="12">
    <location>
        <begin position="85"/>
        <end position="345"/>
    </location>
</feature>
<evidence type="ECO:0000256" key="10">
    <source>
        <dbReference type="RuleBase" id="RU361153"/>
    </source>
</evidence>
<comment type="subcellular location">
    <subcellularLocation>
        <location evidence="1">Secreted</location>
    </subcellularLocation>
</comment>
<dbReference type="InterPro" id="IPR001547">
    <property type="entry name" value="Glyco_hydro_5"/>
</dbReference>
<gene>
    <name evidence="13" type="primary">EXG1</name>
    <name evidence="13" type="ORF">BN7_4982</name>
</gene>
<evidence type="ECO:0000256" key="11">
    <source>
        <dbReference type="SAM" id="SignalP"/>
    </source>
</evidence>
<dbReference type="Pfam" id="PF00150">
    <property type="entry name" value="Cellulase"/>
    <property type="match status" value="1"/>
</dbReference>
<dbReference type="SUPFAM" id="SSF51445">
    <property type="entry name" value="(Trans)glycosidases"/>
    <property type="match status" value="1"/>
</dbReference>
<evidence type="ECO:0000256" key="1">
    <source>
        <dbReference type="ARBA" id="ARBA00004613"/>
    </source>
</evidence>
<dbReference type="PANTHER" id="PTHR31297">
    <property type="entry name" value="GLUCAN ENDO-1,6-BETA-GLUCOSIDASE B"/>
    <property type="match status" value="1"/>
</dbReference>
<dbReference type="InterPro" id="IPR017853">
    <property type="entry name" value="GH"/>
</dbReference>
<keyword evidence="7" id="KW-0961">Cell wall biogenesis/degradation</keyword>
<dbReference type="PROSITE" id="PS00659">
    <property type="entry name" value="GLYCOSYL_HYDROL_F5"/>
    <property type="match status" value="1"/>
</dbReference>
<dbReference type="Gene3D" id="3.20.20.80">
    <property type="entry name" value="Glycosidases"/>
    <property type="match status" value="1"/>
</dbReference>
<feature type="signal peptide" evidence="11">
    <location>
        <begin position="1"/>
        <end position="18"/>
    </location>
</feature>
<dbReference type="EMBL" id="CAIF01000195">
    <property type="protein sequence ID" value="CCH45400.1"/>
    <property type="molecule type" value="Genomic_DNA"/>
</dbReference>
<evidence type="ECO:0000259" key="12">
    <source>
        <dbReference type="Pfam" id="PF00150"/>
    </source>
</evidence>